<reference evidence="2 3" key="1">
    <citation type="submission" date="2018-05" db="EMBL/GenBank/DDBJ databases">
        <title>Draft genome sequence of Scytalidium lignicola DSM 105466, a ubiquitous saprotrophic fungus.</title>
        <authorList>
            <person name="Buettner E."/>
            <person name="Gebauer A.M."/>
            <person name="Hofrichter M."/>
            <person name="Liers C."/>
            <person name="Kellner H."/>
        </authorList>
    </citation>
    <scope>NUCLEOTIDE SEQUENCE [LARGE SCALE GENOMIC DNA]</scope>
    <source>
        <strain evidence="2 3">DSM 105466</strain>
    </source>
</reference>
<feature type="region of interest" description="Disordered" evidence="1">
    <location>
        <begin position="51"/>
        <end position="96"/>
    </location>
</feature>
<evidence type="ECO:0000313" key="3">
    <source>
        <dbReference type="Proteomes" id="UP000258309"/>
    </source>
</evidence>
<evidence type="ECO:0000256" key="1">
    <source>
        <dbReference type="SAM" id="MobiDB-lite"/>
    </source>
</evidence>
<comment type="caution">
    <text evidence="2">The sequence shown here is derived from an EMBL/GenBank/DDBJ whole genome shotgun (WGS) entry which is preliminary data.</text>
</comment>
<dbReference type="OrthoDB" id="5391496at2759"/>
<evidence type="ECO:0000313" key="2">
    <source>
        <dbReference type="EMBL" id="RFU28243.1"/>
    </source>
</evidence>
<proteinExistence type="predicted"/>
<keyword evidence="3" id="KW-1185">Reference proteome</keyword>
<feature type="non-terminal residue" evidence="2">
    <location>
        <position position="280"/>
    </location>
</feature>
<dbReference type="Proteomes" id="UP000258309">
    <property type="component" value="Unassembled WGS sequence"/>
</dbReference>
<dbReference type="OMA" id="DTHLIVC"/>
<sequence length="280" mass="31460">MAPTPIILPAALPTELLTYVLIHQSYPTTLIICTSRKIFLDSIISTLNYSSTHPPTEEQPQLEHTTEDETPPPTDDTIDRAPQEASKPDPNHSTLDQHPLLINTIHQLITSRSINTVFVPTISHLRAYLATFPKFVASETLSPAQDWDKPGERCPLLVVYGMLELHRDTSEWSAQGLASTLASLVQVGLLSERRVVIFERKVEEDSRSDKVGEEGEMEIVEEERESPWKELVPLLSGSARRAGLDIDSQGWSGRTVEIGRILRRWFVFEKGDWSLKKSGK</sequence>
<dbReference type="AlphaFoldDB" id="A0A3E2H5A6"/>
<dbReference type="EMBL" id="NCSJ02000170">
    <property type="protein sequence ID" value="RFU28243.1"/>
    <property type="molecule type" value="Genomic_DNA"/>
</dbReference>
<feature type="compositionally biased region" description="Basic and acidic residues" evidence="1">
    <location>
        <begin position="77"/>
        <end position="90"/>
    </location>
</feature>
<protein>
    <submittedName>
        <fullName evidence="2">Uncharacterized protein</fullName>
    </submittedName>
</protein>
<feature type="non-terminal residue" evidence="2">
    <location>
        <position position="1"/>
    </location>
</feature>
<gene>
    <name evidence="2" type="ORF">B7463_g8074</name>
</gene>
<organism evidence="2 3">
    <name type="scientific">Scytalidium lignicola</name>
    <name type="common">Hyphomycete</name>
    <dbReference type="NCBI Taxonomy" id="5539"/>
    <lineage>
        <taxon>Eukaryota</taxon>
        <taxon>Fungi</taxon>
        <taxon>Dikarya</taxon>
        <taxon>Ascomycota</taxon>
        <taxon>Pezizomycotina</taxon>
        <taxon>Leotiomycetes</taxon>
        <taxon>Leotiomycetes incertae sedis</taxon>
        <taxon>Scytalidium</taxon>
    </lineage>
</organism>
<name>A0A3E2H5A6_SCYLI</name>
<accession>A0A3E2H5A6</accession>